<gene>
    <name evidence="1" type="ORF">LPJ66_004222</name>
</gene>
<evidence type="ECO:0000313" key="2">
    <source>
        <dbReference type="Proteomes" id="UP001150581"/>
    </source>
</evidence>
<accession>A0ACC1IJA9</accession>
<sequence>MAKPEQATGHKLQQLSGFGTSSPFSQPPKSVHSSNTSTASSPIAPNGAQMSSLTTVTGRTISHERLPGPSSFIAAAAHNNNNNSNSNNSSSSNRMAGLAYNGTPGGGSRRASGMPPEKTPVGRSGVFGDYGGSDQFYRRHSVDMGVSQHSVPRPRFQQHMPQPLQYSQHQLQYQHQPLHQQPLQYQHQPQQPLQHHVISPPTRYGSRAEAASPHPLSFNQTAGNLSPTGSGESGTMDSESHSMTNSRSRSPAEGSLKRSAPDDNDDDSSSPLLDNDDCPHGSGIATSDKPYACDQCELTFSRQHNLKSHALTHSTERPFSCPICQTPFRRQHDLKRHMKLHTGEKPHTCTNCGRSFARLDALNRHMRAENFHACNQAAKKARTAVAPKQYVDPRQKSVAAAFMEQRRASTTTVAGDAGWSHWSHRPSMAADEAMLRRMQAQFGVGPGHPQQQQQQQQQKGKYYGADVASQSSVNPHSLTQQQQHQRAYISAGNVPQPQPSSHAKPWSSYNNANTQPAQSVTAAPTPPTSSQLQQRPTSLSARSSRLPNGLLNSPSNLPPPPPPPPPAGGDHSAGRRLSPERNSGAAWQGAIPSAPVTATSAVGSSGLGINTGLGGGASSSAVLANSLRQNYISQQVPGTQAPLPPPMPTMHTQPLMLPPQIGVGNSSNSSGHGPLAQNIRLPPIEYGLLRRHSLAVTSHLERYRARDATPPLPLVEESTDAVEAAGEDPALDPAVMAKEMTAGSRLPPPYHGGQAVSGGYGSGGRSAVQQQPLPQQMALHEERALPPLRGPGLGLGIAPAPLPVSFLNYSPSVRANSSNSGSISGGGTGLKSALITAVEAGINNDDGMGEGNGSRRGSVYSSAAVASANESFVDTRRSSIIALTNPQSEMDVRVENSELKRRLDEMEAKYLKEVERLNYVVRGLEAERNALRGRATGLHRGGGEMMEMSSPPVGLHRVSADAGLQSNAPLSSVSDGHYRFGQHQHQHQHQQQQQMHQQRSFSAATTPGASSMSRPTNH</sequence>
<dbReference type="Proteomes" id="UP001150581">
    <property type="component" value="Unassembled WGS sequence"/>
</dbReference>
<comment type="caution">
    <text evidence="1">The sequence shown here is derived from an EMBL/GenBank/DDBJ whole genome shotgun (WGS) entry which is preliminary data.</text>
</comment>
<name>A0ACC1IJA9_9FUNG</name>
<organism evidence="1 2">
    <name type="scientific">Kickxella alabastrina</name>
    <dbReference type="NCBI Taxonomy" id="61397"/>
    <lineage>
        <taxon>Eukaryota</taxon>
        <taxon>Fungi</taxon>
        <taxon>Fungi incertae sedis</taxon>
        <taxon>Zoopagomycota</taxon>
        <taxon>Kickxellomycotina</taxon>
        <taxon>Kickxellomycetes</taxon>
        <taxon>Kickxellales</taxon>
        <taxon>Kickxellaceae</taxon>
        <taxon>Kickxella</taxon>
    </lineage>
</organism>
<dbReference type="EMBL" id="JANBPG010000493">
    <property type="protein sequence ID" value="KAJ1896054.1"/>
    <property type="molecule type" value="Genomic_DNA"/>
</dbReference>
<reference evidence="1" key="1">
    <citation type="submission" date="2022-07" db="EMBL/GenBank/DDBJ databases">
        <title>Phylogenomic reconstructions and comparative analyses of Kickxellomycotina fungi.</title>
        <authorList>
            <person name="Reynolds N.K."/>
            <person name="Stajich J.E."/>
            <person name="Barry K."/>
            <person name="Grigoriev I.V."/>
            <person name="Crous P."/>
            <person name="Smith M.E."/>
        </authorList>
    </citation>
    <scope>NUCLEOTIDE SEQUENCE</scope>
    <source>
        <strain evidence="1">Benny 63K</strain>
    </source>
</reference>
<proteinExistence type="predicted"/>
<protein>
    <submittedName>
        <fullName evidence="1">Uncharacterized protein</fullName>
    </submittedName>
</protein>
<keyword evidence="2" id="KW-1185">Reference proteome</keyword>
<evidence type="ECO:0000313" key="1">
    <source>
        <dbReference type="EMBL" id="KAJ1896054.1"/>
    </source>
</evidence>